<dbReference type="Gene3D" id="3.10.180.10">
    <property type="entry name" value="2,3-Dihydroxybiphenyl 1,2-Dioxygenase, domain 1"/>
    <property type="match status" value="1"/>
</dbReference>
<keyword evidence="2" id="KW-0456">Lyase</keyword>
<dbReference type="GO" id="GO:0016829">
    <property type="term" value="F:lyase activity"/>
    <property type="evidence" value="ECO:0007669"/>
    <property type="project" value="UniProtKB-KW"/>
</dbReference>
<dbReference type="InterPro" id="IPR029068">
    <property type="entry name" value="Glyas_Bleomycin-R_OHBP_Dase"/>
</dbReference>
<dbReference type="InterPro" id="IPR037523">
    <property type="entry name" value="VOC_core"/>
</dbReference>
<name>A0ABS4XIB8_9MICC</name>
<organism evidence="2 3">
    <name type="scientific">Paeniglutamicibacter kerguelensis</name>
    <dbReference type="NCBI Taxonomy" id="254788"/>
    <lineage>
        <taxon>Bacteria</taxon>
        <taxon>Bacillati</taxon>
        <taxon>Actinomycetota</taxon>
        <taxon>Actinomycetes</taxon>
        <taxon>Micrococcales</taxon>
        <taxon>Micrococcaceae</taxon>
        <taxon>Paeniglutamicibacter</taxon>
    </lineage>
</organism>
<dbReference type="EMBL" id="JAGIOF010000001">
    <property type="protein sequence ID" value="MBP2388061.1"/>
    <property type="molecule type" value="Genomic_DNA"/>
</dbReference>
<dbReference type="Proteomes" id="UP001296993">
    <property type="component" value="Unassembled WGS sequence"/>
</dbReference>
<dbReference type="PANTHER" id="PTHR36503">
    <property type="entry name" value="BLR2520 PROTEIN"/>
    <property type="match status" value="1"/>
</dbReference>
<dbReference type="InterPro" id="IPR004360">
    <property type="entry name" value="Glyas_Fos-R_dOase_dom"/>
</dbReference>
<comment type="caution">
    <text evidence="2">The sequence shown here is derived from an EMBL/GenBank/DDBJ whole genome shotgun (WGS) entry which is preliminary data.</text>
</comment>
<dbReference type="PANTHER" id="PTHR36503:SF2">
    <property type="entry name" value="BLR2408 PROTEIN"/>
    <property type="match status" value="1"/>
</dbReference>
<dbReference type="SUPFAM" id="SSF54593">
    <property type="entry name" value="Glyoxalase/Bleomycin resistance protein/Dihydroxybiphenyl dioxygenase"/>
    <property type="match status" value="1"/>
</dbReference>
<dbReference type="Pfam" id="PF00903">
    <property type="entry name" value="Glyoxalase"/>
    <property type="match status" value="1"/>
</dbReference>
<keyword evidence="3" id="KW-1185">Reference proteome</keyword>
<gene>
    <name evidence="2" type="ORF">JOF47_003572</name>
</gene>
<evidence type="ECO:0000313" key="2">
    <source>
        <dbReference type="EMBL" id="MBP2388061.1"/>
    </source>
</evidence>
<evidence type="ECO:0000313" key="3">
    <source>
        <dbReference type="Proteomes" id="UP001296993"/>
    </source>
</evidence>
<protein>
    <submittedName>
        <fullName evidence="2">Lactoylglutathione lyase</fullName>
    </submittedName>
</protein>
<dbReference type="PROSITE" id="PS51819">
    <property type="entry name" value="VOC"/>
    <property type="match status" value="1"/>
</dbReference>
<accession>A0ABS4XIB8</accession>
<proteinExistence type="predicted"/>
<sequence>MNRMVFINLPTKDLAASDVFYAGLGFKKNEDFSNDMASSWMITDTSWIMILSKGFYESFLRNGDTPAYGAGGREVLNALSGESRAEVDEFASRALAHGGTIYREAAEEMPGMYSVAFLDPDGHEWEVGWLDMSAFGADGD</sequence>
<reference evidence="2 3" key="1">
    <citation type="submission" date="2021-03" db="EMBL/GenBank/DDBJ databases">
        <title>Sequencing the genomes of 1000 actinobacteria strains.</title>
        <authorList>
            <person name="Klenk H.-P."/>
        </authorList>
    </citation>
    <scope>NUCLEOTIDE SEQUENCE [LARGE SCALE GENOMIC DNA]</scope>
    <source>
        <strain evidence="2 3">DSM 15797</strain>
    </source>
</reference>
<feature type="domain" description="VOC" evidence="1">
    <location>
        <begin position="3"/>
        <end position="130"/>
    </location>
</feature>
<dbReference type="RefSeq" id="WP_210000832.1">
    <property type="nucleotide sequence ID" value="NZ_BAAAJY010000001.1"/>
</dbReference>
<evidence type="ECO:0000259" key="1">
    <source>
        <dbReference type="PROSITE" id="PS51819"/>
    </source>
</evidence>